<dbReference type="Proteomes" id="UP000529637">
    <property type="component" value="Unassembled WGS sequence"/>
</dbReference>
<evidence type="ECO:0000256" key="8">
    <source>
        <dbReference type="ARBA" id="ARBA00022989"/>
    </source>
</evidence>
<evidence type="ECO:0000256" key="1">
    <source>
        <dbReference type="ARBA" id="ARBA00002672"/>
    </source>
</evidence>
<comment type="caution">
    <text evidence="11">The sequence shown here is derived from an EMBL/GenBank/DDBJ whole genome shotgun (WGS) entry which is preliminary data.</text>
</comment>
<feature type="transmembrane region" description="Helical" evidence="10">
    <location>
        <begin position="50"/>
        <end position="68"/>
    </location>
</feature>
<evidence type="ECO:0000256" key="10">
    <source>
        <dbReference type="SAM" id="Phobius"/>
    </source>
</evidence>
<dbReference type="PANTHER" id="PTHR36122:SF2">
    <property type="entry name" value="NICOTINAMIDE RIBOSIDE TRANSPORTER PNUC"/>
    <property type="match status" value="1"/>
</dbReference>
<protein>
    <recommendedName>
        <fullName evidence="4">Nicotinamide riboside transporter PnuC</fullName>
    </recommendedName>
</protein>
<dbReference type="InterPro" id="IPR006419">
    <property type="entry name" value="NMN_transpt_PnuC"/>
</dbReference>
<keyword evidence="6" id="KW-1003">Cell membrane</keyword>
<keyword evidence="5" id="KW-0813">Transport</keyword>
<evidence type="ECO:0000256" key="9">
    <source>
        <dbReference type="ARBA" id="ARBA00023136"/>
    </source>
</evidence>
<keyword evidence="9 10" id="KW-0472">Membrane</keyword>
<feature type="transmembrane region" description="Helical" evidence="10">
    <location>
        <begin position="80"/>
        <end position="100"/>
    </location>
</feature>
<dbReference type="PANTHER" id="PTHR36122">
    <property type="entry name" value="NICOTINAMIDE RIBOSIDE TRANSPORTER PNUC"/>
    <property type="match status" value="1"/>
</dbReference>
<name>A0A7Y6NJI2_9BURK</name>
<feature type="transmembrane region" description="Helical" evidence="10">
    <location>
        <begin position="151"/>
        <end position="173"/>
    </location>
</feature>
<comment type="subcellular location">
    <subcellularLocation>
        <location evidence="2">Cell membrane</location>
        <topology evidence="2">Multi-pass membrane protein</topology>
    </subcellularLocation>
</comment>
<comment type="function">
    <text evidence="1">Required for nicotinamide riboside transport across the inner membrane.</text>
</comment>
<comment type="similarity">
    <text evidence="3">Belongs to the nicotinamide ribonucleoside (NR) uptake permease (TC 4.B.1) family.</text>
</comment>
<dbReference type="NCBIfam" id="TIGR01528">
    <property type="entry name" value="NMN_trans_PnuC"/>
    <property type="match status" value="1"/>
</dbReference>
<sequence length="195" mass="20939">MNGIEVAANMAALASILLAGRNNVNTWWTGMLACTLFGFVFHASRLYAGMALQVFLVVTSALGWWSWLGGAKRAPLAVAHVAPVRVAAIFGAAAAGAALYGHGLALRTDAAAPYVDAVILAFSVTAQLLMMRRKVEAWPFWLLVNSVAVPLYASRGLWLTAALFGVFWVNALVSWRHWHRLARGPVAPGATRPGW</sequence>
<dbReference type="GO" id="GO:0005886">
    <property type="term" value="C:plasma membrane"/>
    <property type="evidence" value="ECO:0007669"/>
    <property type="project" value="UniProtKB-SubCell"/>
</dbReference>
<proteinExistence type="inferred from homology"/>
<evidence type="ECO:0000256" key="3">
    <source>
        <dbReference type="ARBA" id="ARBA00006669"/>
    </source>
</evidence>
<evidence type="ECO:0000256" key="7">
    <source>
        <dbReference type="ARBA" id="ARBA00022692"/>
    </source>
</evidence>
<gene>
    <name evidence="11" type="ORF">HQN59_00625</name>
</gene>
<dbReference type="RefSeq" id="WP_176065067.1">
    <property type="nucleotide sequence ID" value="NZ_JABWMJ010000001.1"/>
</dbReference>
<keyword evidence="12" id="KW-1185">Reference proteome</keyword>
<dbReference type="AlphaFoldDB" id="A0A7Y6NJI2"/>
<dbReference type="GO" id="GO:0034257">
    <property type="term" value="F:nicotinamide riboside transmembrane transporter activity"/>
    <property type="evidence" value="ECO:0007669"/>
    <property type="project" value="InterPro"/>
</dbReference>
<evidence type="ECO:0000256" key="6">
    <source>
        <dbReference type="ARBA" id="ARBA00022475"/>
    </source>
</evidence>
<evidence type="ECO:0000256" key="5">
    <source>
        <dbReference type="ARBA" id="ARBA00022448"/>
    </source>
</evidence>
<accession>A0A7Y6NJI2</accession>
<feature type="transmembrane region" description="Helical" evidence="10">
    <location>
        <begin position="112"/>
        <end position="131"/>
    </location>
</feature>
<keyword evidence="7 10" id="KW-0812">Transmembrane</keyword>
<organism evidence="11 12">
    <name type="scientific">Piscinibacter koreensis</name>
    <dbReference type="NCBI Taxonomy" id="2742824"/>
    <lineage>
        <taxon>Bacteria</taxon>
        <taxon>Pseudomonadati</taxon>
        <taxon>Pseudomonadota</taxon>
        <taxon>Betaproteobacteria</taxon>
        <taxon>Burkholderiales</taxon>
        <taxon>Sphaerotilaceae</taxon>
        <taxon>Piscinibacter</taxon>
    </lineage>
</organism>
<feature type="transmembrane region" description="Helical" evidence="10">
    <location>
        <begin position="26"/>
        <end position="43"/>
    </location>
</feature>
<evidence type="ECO:0000256" key="4">
    <source>
        <dbReference type="ARBA" id="ARBA00017522"/>
    </source>
</evidence>
<dbReference type="EMBL" id="JABWMJ010000001">
    <property type="protein sequence ID" value="NUZ04254.1"/>
    <property type="molecule type" value="Genomic_DNA"/>
</dbReference>
<evidence type="ECO:0000313" key="11">
    <source>
        <dbReference type="EMBL" id="NUZ04254.1"/>
    </source>
</evidence>
<reference evidence="11 12" key="1">
    <citation type="submission" date="2020-06" db="EMBL/GenBank/DDBJ databases">
        <title>Schlegella sp. ID0723 isolated from air conditioner.</title>
        <authorList>
            <person name="Kim D.Y."/>
            <person name="Kim D.-U."/>
        </authorList>
    </citation>
    <scope>NUCLEOTIDE SEQUENCE [LARGE SCALE GENOMIC DNA]</scope>
    <source>
        <strain evidence="11 12">ID0723</strain>
    </source>
</reference>
<evidence type="ECO:0000313" key="12">
    <source>
        <dbReference type="Proteomes" id="UP000529637"/>
    </source>
</evidence>
<evidence type="ECO:0000256" key="2">
    <source>
        <dbReference type="ARBA" id="ARBA00004651"/>
    </source>
</evidence>
<dbReference type="Pfam" id="PF04973">
    <property type="entry name" value="NMN_transporter"/>
    <property type="match status" value="1"/>
</dbReference>
<keyword evidence="8 10" id="KW-1133">Transmembrane helix</keyword>